<gene>
    <name evidence="1" type="ORF">M9H77_21634</name>
</gene>
<dbReference type="Proteomes" id="UP001060085">
    <property type="component" value="Linkage Group LG05"/>
</dbReference>
<dbReference type="EMBL" id="CM044705">
    <property type="protein sequence ID" value="KAI5662311.1"/>
    <property type="molecule type" value="Genomic_DNA"/>
</dbReference>
<organism evidence="1 2">
    <name type="scientific">Catharanthus roseus</name>
    <name type="common">Madagascar periwinkle</name>
    <name type="synonym">Vinca rosea</name>
    <dbReference type="NCBI Taxonomy" id="4058"/>
    <lineage>
        <taxon>Eukaryota</taxon>
        <taxon>Viridiplantae</taxon>
        <taxon>Streptophyta</taxon>
        <taxon>Embryophyta</taxon>
        <taxon>Tracheophyta</taxon>
        <taxon>Spermatophyta</taxon>
        <taxon>Magnoliopsida</taxon>
        <taxon>eudicotyledons</taxon>
        <taxon>Gunneridae</taxon>
        <taxon>Pentapetalae</taxon>
        <taxon>asterids</taxon>
        <taxon>lamiids</taxon>
        <taxon>Gentianales</taxon>
        <taxon>Apocynaceae</taxon>
        <taxon>Rauvolfioideae</taxon>
        <taxon>Vinceae</taxon>
        <taxon>Catharanthinae</taxon>
        <taxon>Catharanthus</taxon>
    </lineage>
</organism>
<evidence type="ECO:0000313" key="1">
    <source>
        <dbReference type="EMBL" id="KAI5662311.1"/>
    </source>
</evidence>
<comment type="caution">
    <text evidence="1">The sequence shown here is derived from an EMBL/GenBank/DDBJ whole genome shotgun (WGS) entry which is preliminary data.</text>
</comment>
<proteinExistence type="predicted"/>
<protein>
    <submittedName>
        <fullName evidence="1">Uncharacterized protein</fullName>
    </submittedName>
</protein>
<keyword evidence="2" id="KW-1185">Reference proteome</keyword>
<reference evidence="2" key="1">
    <citation type="journal article" date="2023" name="Nat. Plants">
        <title>Single-cell RNA sequencing provides a high-resolution roadmap for understanding the multicellular compartmentation of specialized metabolism.</title>
        <authorList>
            <person name="Sun S."/>
            <person name="Shen X."/>
            <person name="Li Y."/>
            <person name="Li Y."/>
            <person name="Wang S."/>
            <person name="Li R."/>
            <person name="Zhang H."/>
            <person name="Shen G."/>
            <person name="Guo B."/>
            <person name="Wei J."/>
            <person name="Xu J."/>
            <person name="St-Pierre B."/>
            <person name="Chen S."/>
            <person name="Sun C."/>
        </authorList>
    </citation>
    <scope>NUCLEOTIDE SEQUENCE [LARGE SCALE GENOMIC DNA]</scope>
</reference>
<accession>A0ACC0AS70</accession>
<evidence type="ECO:0000313" key="2">
    <source>
        <dbReference type="Proteomes" id="UP001060085"/>
    </source>
</evidence>
<sequence length="167" mass="19591">MEHYEDYLQENIVFEGDVDPNTFEEFSEPEEYLVDWAKETTMKANTYLIINRYLKSRTSDRRPYVTLACKCGGAVKKNTKSMVDDEKEECTKIYNVIAKIKKNRMQGRNKVEEVLCLSAERGYTVFYRNNKDNNVLSDIVITHPTSIAMIRTWLYVLIIDTSYKTNK</sequence>
<name>A0ACC0AS70_CATRO</name>